<protein>
    <submittedName>
        <fullName evidence="1">CLUMA_CG001016, isoform A</fullName>
    </submittedName>
</protein>
<evidence type="ECO:0000313" key="1">
    <source>
        <dbReference type="EMBL" id="CRK87212.1"/>
    </source>
</evidence>
<organism evidence="1 2">
    <name type="scientific">Clunio marinus</name>
    <dbReference type="NCBI Taxonomy" id="568069"/>
    <lineage>
        <taxon>Eukaryota</taxon>
        <taxon>Metazoa</taxon>
        <taxon>Ecdysozoa</taxon>
        <taxon>Arthropoda</taxon>
        <taxon>Hexapoda</taxon>
        <taxon>Insecta</taxon>
        <taxon>Pterygota</taxon>
        <taxon>Neoptera</taxon>
        <taxon>Endopterygota</taxon>
        <taxon>Diptera</taxon>
        <taxon>Nematocera</taxon>
        <taxon>Chironomoidea</taxon>
        <taxon>Chironomidae</taxon>
        <taxon>Clunio</taxon>
    </lineage>
</organism>
<reference evidence="1 2" key="1">
    <citation type="submission" date="2015-04" db="EMBL/GenBank/DDBJ databases">
        <authorList>
            <person name="Syromyatnikov M.Y."/>
            <person name="Popov V.N."/>
        </authorList>
    </citation>
    <scope>NUCLEOTIDE SEQUENCE [LARGE SCALE GENOMIC DNA]</scope>
</reference>
<accession>A0A1J1HII3</accession>
<evidence type="ECO:0000313" key="2">
    <source>
        <dbReference type="Proteomes" id="UP000183832"/>
    </source>
</evidence>
<dbReference type="EMBL" id="CVRI01000004">
    <property type="protein sequence ID" value="CRK87212.1"/>
    <property type="molecule type" value="Genomic_DNA"/>
</dbReference>
<gene>
    <name evidence="1" type="ORF">CLUMA_CG001016</name>
</gene>
<dbReference type="AlphaFoldDB" id="A0A1J1HII3"/>
<name>A0A1J1HII3_9DIPT</name>
<sequence length="162" mass="18907">MNRLKKVSLRVKIKVVKRFPQTWSLTMNNQHATFNSSVWPINRINQHKTARRTNQTKHQQEFNLRPGLINNLMLFPSTINSCLVNPFYVVNLNCPNLNSVLIELTNLVKLPNNRQRNHHAKVNEPLLTLTPFLCFFLSPLHAGLNRTNVDYSRYLPKAFYVV</sequence>
<proteinExistence type="predicted"/>
<dbReference type="Proteomes" id="UP000183832">
    <property type="component" value="Unassembled WGS sequence"/>
</dbReference>
<keyword evidence="2" id="KW-1185">Reference proteome</keyword>